<dbReference type="InterPro" id="IPR027417">
    <property type="entry name" value="P-loop_NTPase"/>
</dbReference>
<dbReference type="Proteomes" id="UP000005666">
    <property type="component" value="Chromosome 2"/>
</dbReference>
<sequence>MPNNEDAILENIISSLNKYQEIAVKFDYNQALQVIAGPGTGKTKVLTSRVAYMLLKHKIRPQNIIVTTFTNKAAKEMIDRLASLLKETDIKVSDLMIGTFHSICMKILTRFGSRIGLPNGWRIADEKEVETIVTDLVKRVPDQIRDYANSRTRKVNLCVPSKNNSDEWVLNAKVIKKIIEKLKTDAIIPESYFKLDEHDPALAYFYKAYQEELQKLNALDFDDLLMFAFILLSKERCLPNIRHVLVDEFQDTNGIQIDLMYLLAKGNHHQSRGVTVVGDPDQSIYAFRNALSHNFNVMSERCPIQISQVILEENYRSSQKILDTSEVLISQQTKGRTKRVPLKAQFDIDFPPVYMKFPTNFLQAPSLIREMLYLKSLPSLFTYNDFAILVRQRRQIKNLEKALIENRIPYKIIKGHAFWEAKEVISMLALIKCVYSDNDKSSIISSLLYPSKGLGQVSADRIKSKIEESGNLAPFLVLKMIGSGELTCDVPDKSVKVVKNFISLIEECRGMLNSPSSSLYINLFNKLYEKSGLKHEYLYVDGKKKSEVNDDDEPNEMNPRHQNILLLRDYFTGNKNSNSTDPSNFKINQQVLSPHEYIREFFNGLSLNTVDNNQEIETEEERFKRELLDREGYVTISTIHSSKGLEWPVVFIPGCDDGIIPCIFNDDTKGASSDSDDDDDDDDHKNGKNKKKSKVNSTDENENEERRMFFVAQTRAKFLLYLSSVESMDEQFPSKASRFLTPGLLATMADDQRVFASIENIKQLYLAMKNNMSIPEQFSLSTLVKDYNKFVENRREFFYWNENIVRDIMRLDLKTNSVDIKSNPFTTAAFQLGLDNKPSNKVRKNQYSPKGKERIKVNKSPGKVYAPGNDISPFKSTYSKKTTFAPQYTPSRTIFELEQNTNPKFAPKVKNNTQSSKPVLNKKTSPKRRLFVSDSNARVSSNLGHDMSASVKSNPDVTSKVSSTSIRATSKVGRKICVSAINIDDNVPLTSQKLEYTSESNSIIDTTAAELLHNPNDSSIDNRPIIASAKILADAVKKSKSTNEGKSGRKPKVKQELNASQFDIFTQLSKAKKKAKGNNSEIIIID</sequence>
<gene>
    <name evidence="15" type="primary">TPHA0B01310</name>
    <name evidence="15" type="ordered locus">TPHA_0B01310</name>
</gene>
<evidence type="ECO:0000256" key="3">
    <source>
        <dbReference type="ARBA" id="ARBA00022801"/>
    </source>
</evidence>
<dbReference type="Gene3D" id="3.40.50.300">
    <property type="entry name" value="P-loop containing nucleotide triphosphate hydrolases"/>
    <property type="match status" value="2"/>
</dbReference>
<dbReference type="OrthoDB" id="1470711at2759"/>
<feature type="region of interest" description="Disordered" evidence="12">
    <location>
        <begin position="904"/>
        <end position="926"/>
    </location>
</feature>
<dbReference type="Gene3D" id="1.10.486.10">
    <property type="entry name" value="PCRA, domain 4"/>
    <property type="match status" value="1"/>
</dbReference>
<dbReference type="PROSITE" id="PS51217">
    <property type="entry name" value="UVRD_HELICASE_CTER"/>
    <property type="match status" value="1"/>
</dbReference>
<dbReference type="GO" id="GO:2000042">
    <property type="term" value="P:negative regulation of double-strand break repair via homologous recombination"/>
    <property type="evidence" value="ECO:0007669"/>
    <property type="project" value="EnsemblFungi"/>
</dbReference>
<evidence type="ECO:0000259" key="14">
    <source>
        <dbReference type="PROSITE" id="PS51217"/>
    </source>
</evidence>
<evidence type="ECO:0000256" key="1">
    <source>
        <dbReference type="ARBA" id="ARBA00009922"/>
    </source>
</evidence>
<dbReference type="PANTHER" id="PTHR11070">
    <property type="entry name" value="UVRD / RECB / PCRA DNA HELICASE FAMILY MEMBER"/>
    <property type="match status" value="1"/>
</dbReference>
<evidence type="ECO:0000313" key="16">
    <source>
        <dbReference type="Proteomes" id="UP000005666"/>
    </source>
</evidence>
<reference evidence="15 16" key="1">
    <citation type="journal article" date="2011" name="Proc. Natl. Acad. Sci. U.S.A.">
        <title>Evolutionary erosion of yeast sex chromosomes by mating-type switching accidents.</title>
        <authorList>
            <person name="Gordon J.L."/>
            <person name="Armisen D."/>
            <person name="Proux-Wera E."/>
            <person name="Oheigeartaigh S.S."/>
            <person name="Byrne K.P."/>
            <person name="Wolfe K.H."/>
        </authorList>
    </citation>
    <scope>NUCLEOTIDE SEQUENCE [LARGE SCALE GENOMIC DNA]</scope>
    <source>
        <strain evidence="16">ATCC 24235 / CBS 4417 / NBRC 1672 / NRRL Y-8282 / UCD 70-5</strain>
    </source>
</reference>
<evidence type="ECO:0000259" key="13">
    <source>
        <dbReference type="PROSITE" id="PS51198"/>
    </source>
</evidence>
<protein>
    <recommendedName>
        <fullName evidence="9">DNA 3'-5' helicase</fullName>
        <ecNumber evidence="9">5.6.2.4</ecNumber>
    </recommendedName>
</protein>
<dbReference type="Gene3D" id="1.10.10.160">
    <property type="match status" value="1"/>
</dbReference>
<evidence type="ECO:0000256" key="11">
    <source>
        <dbReference type="PROSITE-ProRule" id="PRU00560"/>
    </source>
</evidence>
<evidence type="ECO:0000256" key="2">
    <source>
        <dbReference type="ARBA" id="ARBA00022741"/>
    </source>
</evidence>
<dbReference type="Pfam" id="PF13361">
    <property type="entry name" value="UvrD_C"/>
    <property type="match status" value="1"/>
</dbReference>
<keyword evidence="3 11" id="KW-0378">Hydrolase</keyword>
<dbReference type="GO" id="GO:0005524">
    <property type="term" value="F:ATP binding"/>
    <property type="evidence" value="ECO:0007669"/>
    <property type="project" value="UniProtKB-UniRule"/>
</dbReference>
<dbReference type="GO" id="GO:0016787">
    <property type="term" value="F:hydrolase activity"/>
    <property type="evidence" value="ECO:0007669"/>
    <property type="project" value="UniProtKB-UniRule"/>
</dbReference>
<dbReference type="InterPro" id="IPR014017">
    <property type="entry name" value="DNA_helicase_UvrD-like_C"/>
</dbReference>
<evidence type="ECO:0000256" key="10">
    <source>
        <dbReference type="ARBA" id="ARBA00048988"/>
    </source>
</evidence>
<dbReference type="GO" id="GO:0043138">
    <property type="term" value="F:3'-5' DNA helicase activity"/>
    <property type="evidence" value="ECO:0007669"/>
    <property type="project" value="UniProtKB-EC"/>
</dbReference>
<comment type="catalytic activity">
    <reaction evidence="10">
        <text>ATP + H2O = ADP + phosphate + H(+)</text>
        <dbReference type="Rhea" id="RHEA:13065"/>
        <dbReference type="ChEBI" id="CHEBI:15377"/>
        <dbReference type="ChEBI" id="CHEBI:15378"/>
        <dbReference type="ChEBI" id="CHEBI:30616"/>
        <dbReference type="ChEBI" id="CHEBI:43474"/>
        <dbReference type="ChEBI" id="CHEBI:456216"/>
        <dbReference type="EC" id="5.6.2.4"/>
    </reaction>
</comment>
<dbReference type="GO" id="GO:0008047">
    <property type="term" value="F:enzyme activator activity"/>
    <property type="evidence" value="ECO:0007669"/>
    <property type="project" value="EnsemblFungi"/>
</dbReference>
<dbReference type="GO" id="GO:0000725">
    <property type="term" value="P:recombinational repair"/>
    <property type="evidence" value="ECO:0007669"/>
    <property type="project" value="TreeGrafter"/>
</dbReference>
<comment type="catalytic activity">
    <reaction evidence="8">
        <text>Couples ATP hydrolysis with the unwinding of duplex DNA by translocating in the 3'-5' direction.</text>
        <dbReference type="EC" id="5.6.2.4"/>
    </reaction>
</comment>
<dbReference type="SUPFAM" id="SSF52540">
    <property type="entry name" value="P-loop containing nucleoside triphosphate hydrolases"/>
    <property type="match status" value="1"/>
</dbReference>
<dbReference type="CDD" id="cd17932">
    <property type="entry name" value="DEXQc_UvrD"/>
    <property type="match status" value="1"/>
</dbReference>
<dbReference type="InterPro" id="IPR000212">
    <property type="entry name" value="DNA_helicase_UvrD/REP"/>
</dbReference>
<accession>G8BP73</accession>
<dbReference type="GO" id="GO:0006303">
    <property type="term" value="P:double-strand break repair via nonhomologous end joining"/>
    <property type="evidence" value="ECO:0007669"/>
    <property type="project" value="EnsemblFungi"/>
</dbReference>
<dbReference type="HOGENOM" id="CLU_004585_4_0_1"/>
<dbReference type="PANTHER" id="PTHR11070:SF2">
    <property type="entry name" value="ATP-DEPENDENT DNA HELICASE SRS2"/>
    <property type="match status" value="1"/>
</dbReference>
<evidence type="ECO:0000256" key="8">
    <source>
        <dbReference type="ARBA" id="ARBA00034617"/>
    </source>
</evidence>
<evidence type="ECO:0000313" key="15">
    <source>
        <dbReference type="EMBL" id="CCE61804.1"/>
    </source>
</evidence>
<dbReference type="GeneID" id="11535054"/>
<organism evidence="15 16">
    <name type="scientific">Tetrapisispora phaffii (strain ATCC 24235 / CBS 4417 / NBRC 1672 / NRRL Y-8282 / UCD 70-5)</name>
    <name type="common">Yeast</name>
    <name type="synonym">Fabospora phaffii</name>
    <dbReference type="NCBI Taxonomy" id="1071381"/>
    <lineage>
        <taxon>Eukaryota</taxon>
        <taxon>Fungi</taxon>
        <taxon>Dikarya</taxon>
        <taxon>Ascomycota</taxon>
        <taxon>Saccharomycotina</taxon>
        <taxon>Saccharomycetes</taxon>
        <taxon>Saccharomycetales</taxon>
        <taxon>Saccharomycetaceae</taxon>
        <taxon>Tetrapisispora</taxon>
    </lineage>
</organism>
<feature type="region of interest" description="Disordered" evidence="12">
    <location>
        <begin position="669"/>
        <end position="703"/>
    </location>
</feature>
<keyword evidence="16" id="KW-1185">Reference proteome</keyword>
<evidence type="ECO:0000256" key="12">
    <source>
        <dbReference type="SAM" id="MobiDB-lite"/>
    </source>
</evidence>
<comment type="similarity">
    <text evidence="1">Belongs to the helicase family. UvrD subfamily.</text>
</comment>
<dbReference type="OMA" id="FFVAQTR"/>
<dbReference type="STRING" id="1071381.G8BP73"/>
<dbReference type="PROSITE" id="PS51198">
    <property type="entry name" value="UVRD_HELICASE_ATP_BIND"/>
    <property type="match status" value="1"/>
</dbReference>
<feature type="domain" description="UvrD-like helicase C-terminal" evidence="14">
    <location>
        <begin position="319"/>
        <end position="644"/>
    </location>
</feature>
<evidence type="ECO:0000256" key="9">
    <source>
        <dbReference type="ARBA" id="ARBA00034808"/>
    </source>
</evidence>
<dbReference type="EC" id="5.6.2.4" evidence="9"/>
<dbReference type="AlphaFoldDB" id="G8BP73"/>
<dbReference type="GO" id="GO:1990986">
    <property type="term" value="P:DNA recombinase disassembly"/>
    <property type="evidence" value="ECO:0007669"/>
    <property type="project" value="EnsemblFungi"/>
</dbReference>
<dbReference type="GO" id="GO:0042262">
    <property type="term" value="P:DNA protection"/>
    <property type="evidence" value="ECO:0007669"/>
    <property type="project" value="EnsemblFungi"/>
</dbReference>
<feature type="domain" description="UvrD-like helicase ATP-binding" evidence="13">
    <location>
        <begin position="15"/>
        <end position="318"/>
    </location>
</feature>
<dbReference type="InterPro" id="IPR014016">
    <property type="entry name" value="UvrD-like_ATP-bd"/>
</dbReference>
<feature type="binding site" evidence="11">
    <location>
        <begin position="36"/>
        <end position="43"/>
    </location>
    <ligand>
        <name>ATP</name>
        <dbReference type="ChEBI" id="CHEBI:30616"/>
    </ligand>
</feature>
<keyword evidence="5 11" id="KW-0067">ATP-binding</keyword>
<keyword evidence="2 11" id="KW-0547">Nucleotide-binding</keyword>
<dbReference type="CDD" id="cd22877">
    <property type="entry name" value="Srs2_C"/>
    <property type="match status" value="1"/>
</dbReference>
<dbReference type="GO" id="GO:0005634">
    <property type="term" value="C:nucleus"/>
    <property type="evidence" value="ECO:0007669"/>
    <property type="project" value="EnsemblFungi"/>
</dbReference>
<dbReference type="GO" id="GO:0007127">
    <property type="term" value="P:meiosis I"/>
    <property type="evidence" value="ECO:0007669"/>
    <property type="project" value="EnsemblFungi"/>
</dbReference>
<evidence type="ECO:0000256" key="7">
    <source>
        <dbReference type="ARBA" id="ARBA00023235"/>
    </source>
</evidence>
<name>G8BP73_TETPH</name>
<dbReference type="InterPro" id="IPR013986">
    <property type="entry name" value="DExx_box_DNA_helicase_dom_sf"/>
</dbReference>
<evidence type="ECO:0000256" key="6">
    <source>
        <dbReference type="ARBA" id="ARBA00023125"/>
    </source>
</evidence>
<dbReference type="Pfam" id="PF00580">
    <property type="entry name" value="UvrD-helicase"/>
    <property type="match status" value="1"/>
</dbReference>
<dbReference type="EMBL" id="HE612857">
    <property type="protein sequence ID" value="CCE61804.1"/>
    <property type="molecule type" value="Genomic_DNA"/>
</dbReference>
<keyword evidence="6" id="KW-0238">DNA-binding</keyword>
<dbReference type="RefSeq" id="XP_003684238.1">
    <property type="nucleotide sequence ID" value="XM_003684190.1"/>
</dbReference>
<evidence type="ECO:0000256" key="4">
    <source>
        <dbReference type="ARBA" id="ARBA00022806"/>
    </source>
</evidence>
<keyword evidence="4 11" id="KW-0347">Helicase</keyword>
<evidence type="ECO:0000256" key="5">
    <source>
        <dbReference type="ARBA" id="ARBA00022840"/>
    </source>
</evidence>
<dbReference type="KEGG" id="tpf:TPHA_0B01310"/>
<proteinExistence type="inferred from homology"/>
<keyword evidence="7" id="KW-0413">Isomerase</keyword>
<dbReference type="eggNOG" id="KOG2108">
    <property type="taxonomic scope" value="Eukaryota"/>
</dbReference>
<dbReference type="GO" id="GO:0003677">
    <property type="term" value="F:DNA binding"/>
    <property type="evidence" value="ECO:0007669"/>
    <property type="project" value="UniProtKB-KW"/>
</dbReference>